<dbReference type="GO" id="GO:0008168">
    <property type="term" value="F:methyltransferase activity"/>
    <property type="evidence" value="ECO:0007669"/>
    <property type="project" value="UniProtKB-KW"/>
</dbReference>
<evidence type="ECO:0000259" key="1">
    <source>
        <dbReference type="Pfam" id="PF13649"/>
    </source>
</evidence>
<name>A0ABU6PPC2_9BACL</name>
<sequence>MEKNSNIDFYDGLATSYHLIFHDWERSAAWQGEFFNQFIRSRLSHEEGGAIKLLDASCGIGTQALGLAQHDFLVTATDLSPKSVERAAREAERLGVQLHLGIADFRTLGQDVPGRFEVVLSADNAIPHLLTDEDLHQACCQLYSKLEDNGLLILSIRDYDQEIIMKQRATEPRVMDGGKRIAFQVWDWNECGNIYTTNQFILQETDGHWETHVSKTDYRALLRAELSEALNGAGFKNIQWHMPSESGYYQPIVTAGKLGEQE</sequence>
<keyword evidence="2" id="KW-0808">Transferase</keyword>
<dbReference type="Proteomes" id="UP001343257">
    <property type="component" value="Unassembled WGS sequence"/>
</dbReference>
<dbReference type="EMBL" id="JARTLD010000012">
    <property type="protein sequence ID" value="MED5016724.1"/>
    <property type="molecule type" value="Genomic_DNA"/>
</dbReference>
<proteinExistence type="predicted"/>
<dbReference type="Pfam" id="PF13649">
    <property type="entry name" value="Methyltransf_25"/>
    <property type="match status" value="1"/>
</dbReference>
<protein>
    <submittedName>
        <fullName evidence="2">Class I SAM-dependent methyltransferase</fullName>
        <ecNumber evidence="2">2.1.-.-</ecNumber>
    </submittedName>
</protein>
<dbReference type="EC" id="2.1.-.-" evidence="2"/>
<gene>
    <name evidence="2" type="ORF">P9847_05315</name>
</gene>
<comment type="caution">
    <text evidence="2">The sequence shown here is derived from an EMBL/GenBank/DDBJ whole genome shotgun (WGS) entry which is preliminary data.</text>
</comment>
<dbReference type="Gene3D" id="3.40.50.150">
    <property type="entry name" value="Vaccinia Virus protein VP39"/>
    <property type="match status" value="1"/>
</dbReference>
<dbReference type="CDD" id="cd02440">
    <property type="entry name" value="AdoMet_MTases"/>
    <property type="match status" value="1"/>
</dbReference>
<dbReference type="RefSeq" id="WP_328275993.1">
    <property type="nucleotide sequence ID" value="NZ_JARTLD010000012.1"/>
</dbReference>
<organism evidence="2 3">
    <name type="scientific">Paenibacillus chibensis</name>
    <dbReference type="NCBI Taxonomy" id="59846"/>
    <lineage>
        <taxon>Bacteria</taxon>
        <taxon>Bacillati</taxon>
        <taxon>Bacillota</taxon>
        <taxon>Bacilli</taxon>
        <taxon>Bacillales</taxon>
        <taxon>Paenibacillaceae</taxon>
        <taxon>Paenibacillus</taxon>
    </lineage>
</organism>
<dbReference type="GO" id="GO:0032259">
    <property type="term" value="P:methylation"/>
    <property type="evidence" value="ECO:0007669"/>
    <property type="project" value="UniProtKB-KW"/>
</dbReference>
<reference evidence="2 3" key="1">
    <citation type="submission" date="2023-03" db="EMBL/GenBank/DDBJ databases">
        <title>Bacillus Genome Sequencing.</title>
        <authorList>
            <person name="Dunlap C."/>
        </authorList>
    </citation>
    <scope>NUCLEOTIDE SEQUENCE [LARGE SCALE GENOMIC DNA]</scope>
    <source>
        <strain evidence="2 3">NRS-52</strain>
    </source>
</reference>
<dbReference type="InterPro" id="IPR029063">
    <property type="entry name" value="SAM-dependent_MTases_sf"/>
</dbReference>
<evidence type="ECO:0000313" key="3">
    <source>
        <dbReference type="Proteomes" id="UP001343257"/>
    </source>
</evidence>
<dbReference type="InterPro" id="IPR041698">
    <property type="entry name" value="Methyltransf_25"/>
</dbReference>
<keyword evidence="2" id="KW-0489">Methyltransferase</keyword>
<evidence type="ECO:0000313" key="2">
    <source>
        <dbReference type="EMBL" id="MED5016724.1"/>
    </source>
</evidence>
<keyword evidence="3" id="KW-1185">Reference proteome</keyword>
<accession>A0ABU6PPC2</accession>
<feature type="domain" description="Methyltransferase" evidence="1">
    <location>
        <begin position="54"/>
        <end position="150"/>
    </location>
</feature>
<dbReference type="SUPFAM" id="SSF53335">
    <property type="entry name" value="S-adenosyl-L-methionine-dependent methyltransferases"/>
    <property type="match status" value="1"/>
</dbReference>